<protein>
    <recommendedName>
        <fullName evidence="4">Integrase catalytic domain-containing protein</fullName>
    </recommendedName>
</protein>
<organism evidence="2 3">
    <name type="scientific">Loxostege sticticalis</name>
    <name type="common">Beet webworm moth</name>
    <dbReference type="NCBI Taxonomy" id="481309"/>
    <lineage>
        <taxon>Eukaryota</taxon>
        <taxon>Metazoa</taxon>
        <taxon>Ecdysozoa</taxon>
        <taxon>Arthropoda</taxon>
        <taxon>Hexapoda</taxon>
        <taxon>Insecta</taxon>
        <taxon>Pterygota</taxon>
        <taxon>Neoptera</taxon>
        <taxon>Endopterygota</taxon>
        <taxon>Lepidoptera</taxon>
        <taxon>Glossata</taxon>
        <taxon>Ditrysia</taxon>
        <taxon>Pyraloidea</taxon>
        <taxon>Crambidae</taxon>
        <taxon>Pyraustinae</taxon>
        <taxon>Loxostege</taxon>
    </lineage>
</organism>
<dbReference type="InterPro" id="IPR012337">
    <property type="entry name" value="RNaseH-like_sf"/>
</dbReference>
<dbReference type="PANTHER" id="PTHR38681">
    <property type="entry name" value="RETROVIRUS-RELATED POL POLYPROTEIN FROM TRANSPOSON 412-LIKE PROTEIN-RELATED"/>
    <property type="match status" value="1"/>
</dbReference>
<dbReference type="InterPro" id="IPR036397">
    <property type="entry name" value="RNaseH_sf"/>
</dbReference>
<dbReference type="EMBL" id="JBEDNZ010000025">
    <property type="protein sequence ID" value="KAL0810827.1"/>
    <property type="molecule type" value="Genomic_DNA"/>
</dbReference>
<dbReference type="PANTHER" id="PTHR38681:SF1">
    <property type="entry name" value="RETROVIRUS-RELATED POL POLYPROTEIN FROM TRANSPOSON 412-LIKE PROTEIN"/>
    <property type="match status" value="1"/>
</dbReference>
<sequence length="212" mass="24090">MTGFEHKRTTAYHPACNGLVERFHRQLKAAIVCHADSRWTESLPWVLLGVRTAFKEDLQSSSAELVYGESLRLPGEFFEPSTPVTTDTSEFIARIRNFAEKLRPVPTSRHGDQKVFVYKELATSDHIFLREDASRGSLTPAYSGPHKVLARGDKVFKIILNGKEATVSINRIKPAFILSDRKDEQAPSQNVQNDVKTTRSGRRVRFPDYYRP</sequence>
<evidence type="ECO:0008006" key="4">
    <source>
        <dbReference type="Google" id="ProtNLM"/>
    </source>
</evidence>
<gene>
    <name evidence="2" type="ORF">ABMA28_010137</name>
</gene>
<feature type="compositionally biased region" description="Polar residues" evidence="1">
    <location>
        <begin position="186"/>
        <end position="195"/>
    </location>
</feature>
<dbReference type="AlphaFoldDB" id="A0ABD0SAE0"/>
<feature type="region of interest" description="Disordered" evidence="1">
    <location>
        <begin position="180"/>
        <end position="212"/>
    </location>
</feature>
<reference evidence="2 3" key="1">
    <citation type="submission" date="2024-06" db="EMBL/GenBank/DDBJ databases">
        <title>A chromosome-level genome assembly of beet webworm, Loxostege sticticalis.</title>
        <authorList>
            <person name="Zhang Y."/>
        </authorList>
    </citation>
    <scope>NUCLEOTIDE SEQUENCE [LARGE SCALE GENOMIC DNA]</scope>
    <source>
        <strain evidence="2">AQ028</strain>
        <tissue evidence="2">Male pupae</tissue>
    </source>
</reference>
<accession>A0ABD0SAE0</accession>
<evidence type="ECO:0000256" key="1">
    <source>
        <dbReference type="SAM" id="MobiDB-lite"/>
    </source>
</evidence>
<proteinExistence type="predicted"/>
<dbReference type="Gene3D" id="3.30.420.10">
    <property type="entry name" value="Ribonuclease H-like superfamily/Ribonuclease H"/>
    <property type="match status" value="1"/>
</dbReference>
<dbReference type="SUPFAM" id="SSF53098">
    <property type="entry name" value="Ribonuclease H-like"/>
    <property type="match status" value="1"/>
</dbReference>
<dbReference type="Proteomes" id="UP001549921">
    <property type="component" value="Unassembled WGS sequence"/>
</dbReference>
<evidence type="ECO:0000313" key="2">
    <source>
        <dbReference type="EMBL" id="KAL0810827.1"/>
    </source>
</evidence>
<evidence type="ECO:0000313" key="3">
    <source>
        <dbReference type="Proteomes" id="UP001549921"/>
    </source>
</evidence>
<comment type="caution">
    <text evidence="2">The sequence shown here is derived from an EMBL/GenBank/DDBJ whole genome shotgun (WGS) entry which is preliminary data.</text>
</comment>
<name>A0ABD0SAE0_LOXSC</name>